<protein>
    <submittedName>
        <fullName evidence="7">Replication-associated recombination protein RarA</fullName>
    </submittedName>
</protein>
<sequence length="426" mass="45294">MDAQLTIGATVADSHQPLAERMRPRTLDEVVGQPQLTGPDSPLRTALAAGAPHSMVLWGPPGTGKTTIALLVAAAVDADVEQLNAVTDGIKELRAVIGRAEDRRALGRQTLLFIDEIARWNKAQQDALLPYVENGTVVLVGSTTENPGFELNRALVSRLQLHVVRPLEDGDLAELVRRALSDAERGVGIPAGDERPPYSLAGDALEHLLLVSGGDARRLLGTIERAAQLTPAGGEIDVATIERAAGQRAVSYDKGADEHYGIISAFIKSIRGSDPDAALYWLARMEAGGEAPEFIARRLVIAASEEVGTAASGALTVAVSGMQAVKMIGPPECWLHLAHVTAYLARSPKSWAAYQGLGAARRLVAERPHYPVPAHLRNPTTALDRRLGHGEGYVHASQPGGEAVEFLPPELRGTSIYEPSGNGQDR</sequence>
<evidence type="ECO:0000256" key="2">
    <source>
        <dbReference type="ARBA" id="ARBA00008959"/>
    </source>
</evidence>
<dbReference type="InterPro" id="IPR032423">
    <property type="entry name" value="AAA_assoc_2"/>
</dbReference>
<dbReference type="InterPro" id="IPR008921">
    <property type="entry name" value="DNA_pol3_clamp-load_cplx_C"/>
</dbReference>
<dbReference type="FunFam" id="3.40.50.300:FF:000137">
    <property type="entry name" value="Replication-associated recombination protein A"/>
    <property type="match status" value="1"/>
</dbReference>
<dbReference type="GO" id="GO:0008047">
    <property type="term" value="F:enzyme activator activity"/>
    <property type="evidence" value="ECO:0007669"/>
    <property type="project" value="TreeGrafter"/>
</dbReference>
<dbReference type="GO" id="GO:0005524">
    <property type="term" value="F:ATP binding"/>
    <property type="evidence" value="ECO:0007669"/>
    <property type="project" value="UniProtKB-KW"/>
</dbReference>
<dbReference type="Pfam" id="PF12002">
    <property type="entry name" value="MgsA_C"/>
    <property type="match status" value="1"/>
</dbReference>
<dbReference type="SUPFAM" id="SSF48019">
    <property type="entry name" value="post-AAA+ oligomerization domain-like"/>
    <property type="match status" value="1"/>
</dbReference>
<dbReference type="Pfam" id="PF00004">
    <property type="entry name" value="AAA"/>
    <property type="match status" value="1"/>
</dbReference>
<dbReference type="InterPro" id="IPR003959">
    <property type="entry name" value="ATPase_AAA_core"/>
</dbReference>
<keyword evidence="5" id="KW-0067">ATP-binding</keyword>
<dbReference type="Gene3D" id="1.20.272.10">
    <property type="match status" value="1"/>
</dbReference>
<dbReference type="PANTHER" id="PTHR13779:SF7">
    <property type="entry name" value="ATPASE WRNIP1"/>
    <property type="match status" value="1"/>
</dbReference>
<evidence type="ECO:0000256" key="4">
    <source>
        <dbReference type="ARBA" id="ARBA00022741"/>
    </source>
</evidence>
<organism evidence="7">
    <name type="scientific">uncultured Solirubrobacteraceae bacterium</name>
    <dbReference type="NCBI Taxonomy" id="1162706"/>
    <lineage>
        <taxon>Bacteria</taxon>
        <taxon>Bacillati</taxon>
        <taxon>Actinomycetota</taxon>
        <taxon>Thermoleophilia</taxon>
        <taxon>Solirubrobacterales</taxon>
        <taxon>Solirubrobacteraceae</taxon>
        <taxon>environmental samples</taxon>
    </lineage>
</organism>
<dbReference type="GO" id="GO:0017116">
    <property type="term" value="F:single-stranded DNA helicase activity"/>
    <property type="evidence" value="ECO:0007669"/>
    <property type="project" value="TreeGrafter"/>
</dbReference>
<feature type="domain" description="AAA+ ATPase" evidence="6">
    <location>
        <begin position="51"/>
        <end position="169"/>
    </location>
</feature>
<evidence type="ECO:0000313" key="7">
    <source>
        <dbReference type="EMBL" id="CAA9473546.1"/>
    </source>
</evidence>
<dbReference type="AlphaFoldDB" id="A0A6J4RH60"/>
<dbReference type="PANTHER" id="PTHR13779">
    <property type="entry name" value="WERNER HELICASE-INTERACTING PROTEIN 1 FAMILY MEMBER"/>
    <property type="match status" value="1"/>
</dbReference>
<gene>
    <name evidence="7" type="ORF">AVDCRST_MAG65-937</name>
</gene>
<dbReference type="InterPro" id="IPR051314">
    <property type="entry name" value="AAA_ATPase_RarA/MGS1/WRNIP1"/>
</dbReference>
<accession>A0A6J4RH60</accession>
<dbReference type="Gene3D" id="1.10.3710.10">
    <property type="entry name" value="DNA polymerase III clamp loader subunits, C-terminal domain"/>
    <property type="match status" value="1"/>
</dbReference>
<name>A0A6J4RH60_9ACTN</name>
<evidence type="ECO:0000259" key="6">
    <source>
        <dbReference type="SMART" id="SM00382"/>
    </source>
</evidence>
<dbReference type="InterPro" id="IPR027417">
    <property type="entry name" value="P-loop_NTPase"/>
</dbReference>
<dbReference type="InterPro" id="IPR003593">
    <property type="entry name" value="AAA+_ATPase"/>
</dbReference>
<dbReference type="GO" id="GO:0006261">
    <property type="term" value="P:DNA-templated DNA replication"/>
    <property type="evidence" value="ECO:0007669"/>
    <property type="project" value="TreeGrafter"/>
</dbReference>
<dbReference type="CDD" id="cd18139">
    <property type="entry name" value="HLD_clamp_RarA"/>
    <property type="match status" value="1"/>
</dbReference>
<dbReference type="GO" id="GO:0000731">
    <property type="term" value="P:DNA synthesis involved in DNA repair"/>
    <property type="evidence" value="ECO:0007669"/>
    <property type="project" value="TreeGrafter"/>
</dbReference>
<dbReference type="SMART" id="SM00382">
    <property type="entry name" value="AAA"/>
    <property type="match status" value="1"/>
</dbReference>
<evidence type="ECO:0000256" key="5">
    <source>
        <dbReference type="ARBA" id="ARBA00022840"/>
    </source>
</evidence>
<dbReference type="Gene3D" id="1.10.8.60">
    <property type="match status" value="1"/>
</dbReference>
<dbReference type="CDD" id="cd00009">
    <property type="entry name" value="AAA"/>
    <property type="match status" value="1"/>
</dbReference>
<comment type="function">
    <text evidence="1">DNA-dependent ATPase that plays important roles in cellular responses to stalled DNA replication processes.</text>
</comment>
<dbReference type="SUPFAM" id="SSF52540">
    <property type="entry name" value="P-loop containing nucleoside triphosphate hydrolases"/>
    <property type="match status" value="1"/>
</dbReference>
<dbReference type="GO" id="GO:0016887">
    <property type="term" value="F:ATP hydrolysis activity"/>
    <property type="evidence" value="ECO:0007669"/>
    <property type="project" value="InterPro"/>
</dbReference>
<dbReference type="GO" id="GO:0003677">
    <property type="term" value="F:DNA binding"/>
    <property type="evidence" value="ECO:0007669"/>
    <property type="project" value="InterPro"/>
</dbReference>
<evidence type="ECO:0000256" key="3">
    <source>
        <dbReference type="ARBA" id="ARBA00022705"/>
    </source>
</evidence>
<dbReference type="Gene3D" id="3.40.50.300">
    <property type="entry name" value="P-loop containing nucleotide triphosphate hydrolases"/>
    <property type="match status" value="1"/>
</dbReference>
<dbReference type="InterPro" id="IPR021886">
    <property type="entry name" value="MgsA_C"/>
</dbReference>
<dbReference type="EMBL" id="CADCVL010000158">
    <property type="protein sequence ID" value="CAA9473546.1"/>
    <property type="molecule type" value="Genomic_DNA"/>
</dbReference>
<proteinExistence type="inferred from homology"/>
<comment type="similarity">
    <text evidence="2">Belongs to the AAA ATPase family. RarA/MGS1/WRNIP1 subfamily.</text>
</comment>
<dbReference type="Pfam" id="PF16193">
    <property type="entry name" value="AAA_assoc_2"/>
    <property type="match status" value="1"/>
</dbReference>
<keyword evidence="4" id="KW-0547">Nucleotide-binding</keyword>
<keyword evidence="3" id="KW-0235">DNA replication</keyword>
<dbReference type="FunFam" id="1.20.272.10:FF:000001">
    <property type="entry name" value="Putative AAA family ATPase"/>
    <property type="match status" value="1"/>
</dbReference>
<reference evidence="7" key="1">
    <citation type="submission" date="2020-02" db="EMBL/GenBank/DDBJ databases">
        <authorList>
            <person name="Meier V. D."/>
        </authorList>
    </citation>
    <scope>NUCLEOTIDE SEQUENCE</scope>
    <source>
        <strain evidence="7">AVDCRST_MAG65</strain>
    </source>
</reference>
<evidence type="ECO:0000256" key="1">
    <source>
        <dbReference type="ARBA" id="ARBA00002393"/>
    </source>
</evidence>